<organism evidence="2">
    <name type="scientific">uncultured Nocardioides sp</name>
    <dbReference type="NCBI Taxonomy" id="198441"/>
    <lineage>
        <taxon>Bacteria</taxon>
        <taxon>Bacillati</taxon>
        <taxon>Actinomycetota</taxon>
        <taxon>Actinomycetes</taxon>
        <taxon>Propionibacteriales</taxon>
        <taxon>Nocardioidaceae</taxon>
        <taxon>Nocardioides</taxon>
        <taxon>environmental samples</taxon>
    </lineage>
</organism>
<proteinExistence type="predicted"/>
<feature type="non-terminal residue" evidence="2">
    <location>
        <position position="262"/>
    </location>
</feature>
<feature type="non-terminal residue" evidence="2">
    <location>
        <position position="1"/>
    </location>
</feature>
<feature type="compositionally biased region" description="Basic and acidic residues" evidence="1">
    <location>
        <begin position="30"/>
        <end position="53"/>
    </location>
</feature>
<feature type="compositionally biased region" description="Basic residues" evidence="1">
    <location>
        <begin position="54"/>
        <end position="76"/>
    </location>
</feature>
<evidence type="ECO:0000256" key="1">
    <source>
        <dbReference type="SAM" id="MobiDB-lite"/>
    </source>
</evidence>
<reference evidence="2" key="1">
    <citation type="submission" date="2020-02" db="EMBL/GenBank/DDBJ databases">
        <authorList>
            <person name="Meier V. D."/>
        </authorList>
    </citation>
    <scope>NUCLEOTIDE SEQUENCE</scope>
    <source>
        <strain evidence="2">AVDCRST_MAG06</strain>
    </source>
</reference>
<feature type="compositionally biased region" description="Basic residues" evidence="1">
    <location>
        <begin position="84"/>
        <end position="98"/>
    </location>
</feature>
<evidence type="ECO:0000313" key="2">
    <source>
        <dbReference type="EMBL" id="CAA9385030.1"/>
    </source>
</evidence>
<feature type="compositionally biased region" description="Low complexity" evidence="1">
    <location>
        <begin position="231"/>
        <end position="241"/>
    </location>
</feature>
<sequence>DRADLTEGPAAEPGVLGAAMPAARRRPGARLRDRARPRWWLRRELGDAHGDAGRRHRSREHARRHPRRLVARHRRHRDADRVTGRRTHHGGARQGHAHAHADSRGPGHPHADERVQQRGHHHHPERRRRRRGRQGAVPPQPAHQGDAGLHLAGLPGHRDPQDHLGRRRHLVQPRVPAFHPDAGRHALPRLRCHCAGRVERHAVRRGMREAGLGRGRVVPPARRDIRRRAGRPAVPARAAGAGDDHQDGGADALGRRGARRRL</sequence>
<dbReference type="AlphaFoldDB" id="A0A6J4NH54"/>
<gene>
    <name evidence="2" type="ORF">AVDCRST_MAG06-1210</name>
</gene>
<feature type="region of interest" description="Disordered" evidence="1">
    <location>
        <begin position="226"/>
        <end position="262"/>
    </location>
</feature>
<feature type="compositionally biased region" description="Basic residues" evidence="1">
    <location>
        <begin position="117"/>
        <end position="133"/>
    </location>
</feature>
<dbReference type="EMBL" id="CADCUP010000083">
    <property type="protein sequence ID" value="CAA9385030.1"/>
    <property type="molecule type" value="Genomic_DNA"/>
</dbReference>
<protein>
    <submittedName>
        <fullName evidence="2">Uncharacterized protein</fullName>
    </submittedName>
</protein>
<feature type="region of interest" description="Disordered" evidence="1">
    <location>
        <begin position="1"/>
        <end position="163"/>
    </location>
</feature>
<feature type="compositionally biased region" description="Basic and acidic residues" evidence="1">
    <location>
        <begin position="99"/>
        <end position="116"/>
    </location>
</feature>
<accession>A0A6J4NH54</accession>
<name>A0A6J4NH54_9ACTN</name>